<evidence type="ECO:0000313" key="1">
    <source>
        <dbReference type="EMBL" id="KAI4387222.1"/>
    </source>
</evidence>
<reference evidence="2" key="1">
    <citation type="journal article" date="2023" name="Front. Plant Sci.">
        <title>Chromosomal-level genome assembly of Melastoma candidum provides insights into trichome evolution.</title>
        <authorList>
            <person name="Zhong Y."/>
            <person name="Wu W."/>
            <person name="Sun C."/>
            <person name="Zou P."/>
            <person name="Liu Y."/>
            <person name="Dai S."/>
            <person name="Zhou R."/>
        </authorList>
    </citation>
    <scope>NUCLEOTIDE SEQUENCE [LARGE SCALE GENOMIC DNA]</scope>
</reference>
<name>A0ACB9S7L1_9MYRT</name>
<comment type="caution">
    <text evidence="1">The sequence shown here is derived from an EMBL/GenBank/DDBJ whole genome shotgun (WGS) entry which is preliminary data.</text>
</comment>
<organism evidence="1 2">
    <name type="scientific">Melastoma candidum</name>
    <dbReference type="NCBI Taxonomy" id="119954"/>
    <lineage>
        <taxon>Eukaryota</taxon>
        <taxon>Viridiplantae</taxon>
        <taxon>Streptophyta</taxon>
        <taxon>Embryophyta</taxon>
        <taxon>Tracheophyta</taxon>
        <taxon>Spermatophyta</taxon>
        <taxon>Magnoliopsida</taxon>
        <taxon>eudicotyledons</taxon>
        <taxon>Gunneridae</taxon>
        <taxon>Pentapetalae</taxon>
        <taxon>rosids</taxon>
        <taxon>malvids</taxon>
        <taxon>Myrtales</taxon>
        <taxon>Melastomataceae</taxon>
        <taxon>Melastomatoideae</taxon>
        <taxon>Melastomateae</taxon>
        <taxon>Melastoma</taxon>
    </lineage>
</organism>
<dbReference type="Proteomes" id="UP001057402">
    <property type="component" value="Chromosome 2"/>
</dbReference>
<keyword evidence="2" id="KW-1185">Reference proteome</keyword>
<sequence>MENLIRSYDKDNMKLAMLKHEQTFKEQRPKQVYELHRLYRVQKTLMKALMEDRGDLRRPFIGREGLYDDDGIELTLGLGPTMHDARTRKRGGGTSSSFSSSTTTGSSGQEKSRTSYGSDGKGGDGGEDNVEEGRDRPRMQKQHPPWLIQAVLSMNQNSL</sequence>
<accession>A0ACB9S7L1</accession>
<proteinExistence type="predicted"/>
<evidence type="ECO:0000313" key="2">
    <source>
        <dbReference type="Proteomes" id="UP001057402"/>
    </source>
</evidence>
<gene>
    <name evidence="1" type="ORF">MLD38_005068</name>
</gene>
<dbReference type="EMBL" id="CM042881">
    <property type="protein sequence ID" value="KAI4387222.1"/>
    <property type="molecule type" value="Genomic_DNA"/>
</dbReference>
<protein>
    <submittedName>
        <fullName evidence="1">Uncharacterized protein</fullName>
    </submittedName>
</protein>